<dbReference type="RefSeq" id="XP_014542850.2">
    <property type="nucleotide sequence ID" value="XM_014687364.2"/>
</dbReference>
<gene>
    <name evidence="1" type="ORF">G6M90_00g002300</name>
</gene>
<dbReference type="GO" id="GO:0007034">
    <property type="term" value="P:vacuolar transport"/>
    <property type="evidence" value="ECO:0007669"/>
    <property type="project" value="InterPro"/>
</dbReference>
<dbReference type="Pfam" id="PF03357">
    <property type="entry name" value="Snf7"/>
    <property type="match status" value="1"/>
</dbReference>
<reference evidence="1 2" key="1">
    <citation type="submission" date="2020-07" db="EMBL/GenBank/DDBJ databases">
        <title>Telomere length de novo assembly of all 7 chromosomes of the fungus, Metarhizium brunneum, using a novel assembly pipeline.</title>
        <authorList>
            <person name="Saud z."/>
            <person name="Kortsinoglou A."/>
            <person name="Kouvelis V.N."/>
            <person name="Butt T.M."/>
        </authorList>
    </citation>
    <scope>NUCLEOTIDE SEQUENCE [LARGE SCALE GENOMIC DNA]</scope>
    <source>
        <strain evidence="1 2">4556</strain>
    </source>
</reference>
<dbReference type="Gene3D" id="6.10.140.1230">
    <property type="match status" value="1"/>
</dbReference>
<dbReference type="Proteomes" id="UP000510686">
    <property type="component" value="Chromosome 1"/>
</dbReference>
<dbReference type="GeneID" id="26244223"/>
<name>A0A7D5YYX4_9HYPO</name>
<organism evidence="1 2">
    <name type="scientific">Metarhizium brunneum</name>
    <dbReference type="NCBI Taxonomy" id="500148"/>
    <lineage>
        <taxon>Eukaryota</taxon>
        <taxon>Fungi</taxon>
        <taxon>Dikarya</taxon>
        <taxon>Ascomycota</taxon>
        <taxon>Pezizomycotina</taxon>
        <taxon>Sordariomycetes</taxon>
        <taxon>Hypocreomycetidae</taxon>
        <taxon>Hypocreales</taxon>
        <taxon>Clavicipitaceae</taxon>
        <taxon>Metarhizium</taxon>
    </lineage>
</organism>
<dbReference type="KEGG" id="mbrn:26244223"/>
<evidence type="ECO:0000313" key="2">
    <source>
        <dbReference type="Proteomes" id="UP000510686"/>
    </source>
</evidence>
<accession>A0A7D5YYX4</accession>
<dbReference type="EMBL" id="CP058932">
    <property type="protein sequence ID" value="QLI64186.1"/>
    <property type="molecule type" value="Genomic_DNA"/>
</dbReference>
<protein>
    <submittedName>
        <fullName evidence="1">Uncharacterized protein</fullName>
    </submittedName>
</protein>
<proteinExistence type="predicted"/>
<keyword evidence="2" id="KW-1185">Reference proteome</keyword>
<dbReference type="InterPro" id="IPR005024">
    <property type="entry name" value="Snf7_fam"/>
</dbReference>
<sequence>MQRRKCNALLRSEASKLDGEIANMKRQEIEDKSLGKRDERVFVQELIHSRKILGRLMKAKWELANLQDEVNTAFMADKIIDQRCAGSMIMHQLNSLMRLPELADAMEELADELIEASIFEEIVSETSGSWPVYIDDHVFGEEVDRVLEEILRDRLMATMTAPGSVVANSPQYEEEQEEFEQDAEMMMARGWMRNRLEHETFEAFCLHSCIFSAARWTTTQATPSATF</sequence>
<dbReference type="AlphaFoldDB" id="A0A7D5YYX4"/>
<evidence type="ECO:0000313" key="1">
    <source>
        <dbReference type="EMBL" id="QLI64186.1"/>
    </source>
</evidence>